<evidence type="ECO:0000259" key="4">
    <source>
        <dbReference type="Pfam" id="PF02230"/>
    </source>
</evidence>
<protein>
    <recommendedName>
        <fullName evidence="2">palmitoyl-protein hydrolase</fullName>
        <ecNumber evidence="2">3.1.2.22</ecNumber>
    </recommendedName>
</protein>
<dbReference type="InterPro" id="IPR050565">
    <property type="entry name" value="LYPA1-2/EST-like"/>
</dbReference>
<organism evidence="5 6">
    <name type="scientific">Lucilia cuprina</name>
    <name type="common">Green bottle fly</name>
    <name type="synonym">Australian sheep blowfly</name>
    <dbReference type="NCBI Taxonomy" id="7375"/>
    <lineage>
        <taxon>Eukaryota</taxon>
        <taxon>Metazoa</taxon>
        <taxon>Ecdysozoa</taxon>
        <taxon>Arthropoda</taxon>
        <taxon>Hexapoda</taxon>
        <taxon>Insecta</taxon>
        <taxon>Pterygota</taxon>
        <taxon>Neoptera</taxon>
        <taxon>Endopterygota</taxon>
        <taxon>Diptera</taxon>
        <taxon>Brachycera</taxon>
        <taxon>Muscomorpha</taxon>
        <taxon>Oestroidea</taxon>
        <taxon>Calliphoridae</taxon>
        <taxon>Luciliinae</taxon>
        <taxon>Lucilia</taxon>
    </lineage>
</organism>
<name>A0A0L0CTQ4_LUCCU</name>
<dbReference type="OrthoDB" id="2418081at2759"/>
<dbReference type="InterPro" id="IPR003140">
    <property type="entry name" value="PLipase/COase/thioEstase"/>
</dbReference>
<dbReference type="PANTHER" id="PTHR10655:SF17">
    <property type="entry name" value="LYSOPHOSPHOLIPASE-LIKE PROTEIN 1"/>
    <property type="match status" value="1"/>
</dbReference>
<dbReference type="GO" id="GO:0005737">
    <property type="term" value="C:cytoplasm"/>
    <property type="evidence" value="ECO:0007669"/>
    <property type="project" value="TreeGrafter"/>
</dbReference>
<gene>
    <name evidence="5" type="ORF">FF38_01979</name>
</gene>
<keyword evidence="3" id="KW-0378">Hydrolase</keyword>
<feature type="domain" description="Phospholipase/carboxylesterase/thioesterase" evidence="4">
    <location>
        <begin position="13"/>
        <end position="227"/>
    </location>
</feature>
<dbReference type="AlphaFoldDB" id="A0A0L0CTQ4"/>
<evidence type="ECO:0000256" key="1">
    <source>
        <dbReference type="ARBA" id="ARBA00006499"/>
    </source>
</evidence>
<sequence>MSLRKMKLLVKHINPTSGSHNASVIFLHGSGDTGRNLIEWVRFLLGRDMKFPHIKVIYPTAPFKPYTPLGGQMSNVWFDRESISIEATENRQSLEDIYQNVNEMINAEVSQGVPVNRIIVGGFSMGGALAMHAGYHLNNKLGGVFACSSFLNRNSIVYESLKNNPKDNVLPELKMFHGGRDTLVPIEWGKESFENLSKLGVKGTFTPLKNTLHELKKQELLDLQEWILQKLPPL</sequence>
<accession>A0A0L0CTQ4</accession>
<dbReference type="GO" id="GO:0052689">
    <property type="term" value="F:carboxylic ester hydrolase activity"/>
    <property type="evidence" value="ECO:0007669"/>
    <property type="project" value="TreeGrafter"/>
</dbReference>
<evidence type="ECO:0000256" key="2">
    <source>
        <dbReference type="ARBA" id="ARBA00012423"/>
    </source>
</evidence>
<dbReference type="EC" id="3.1.2.22" evidence="2"/>
<evidence type="ECO:0000313" key="5">
    <source>
        <dbReference type="EMBL" id="KNC34769.1"/>
    </source>
</evidence>
<dbReference type="Pfam" id="PF02230">
    <property type="entry name" value="Abhydrolase_2"/>
    <property type="match status" value="1"/>
</dbReference>
<dbReference type="GO" id="GO:0008474">
    <property type="term" value="F:palmitoyl-(protein) hydrolase activity"/>
    <property type="evidence" value="ECO:0007669"/>
    <property type="project" value="UniProtKB-EC"/>
</dbReference>
<dbReference type="OMA" id="LEYPHIK"/>
<comment type="caution">
    <text evidence="5">The sequence shown here is derived from an EMBL/GenBank/DDBJ whole genome shotgun (WGS) entry which is preliminary data.</text>
</comment>
<comment type="similarity">
    <text evidence="1">Belongs to the AB hydrolase superfamily. AB hydrolase 2 family.</text>
</comment>
<evidence type="ECO:0000256" key="3">
    <source>
        <dbReference type="ARBA" id="ARBA00022801"/>
    </source>
</evidence>
<evidence type="ECO:0000313" key="6">
    <source>
        <dbReference type="Proteomes" id="UP000037069"/>
    </source>
</evidence>
<dbReference type="STRING" id="7375.A0A0L0CTQ4"/>
<dbReference type="SUPFAM" id="SSF53474">
    <property type="entry name" value="alpha/beta-Hydrolases"/>
    <property type="match status" value="1"/>
</dbReference>
<dbReference type="Gene3D" id="3.40.50.1820">
    <property type="entry name" value="alpha/beta hydrolase"/>
    <property type="match status" value="1"/>
</dbReference>
<dbReference type="Proteomes" id="UP000037069">
    <property type="component" value="Unassembled WGS sequence"/>
</dbReference>
<reference evidence="5 6" key="1">
    <citation type="journal article" date="2015" name="Nat. Commun.">
        <title>Lucilia cuprina genome unlocks parasitic fly biology to underpin future interventions.</title>
        <authorList>
            <person name="Anstead C.A."/>
            <person name="Korhonen P.K."/>
            <person name="Young N.D."/>
            <person name="Hall R.S."/>
            <person name="Jex A.R."/>
            <person name="Murali S.C."/>
            <person name="Hughes D.S."/>
            <person name="Lee S.F."/>
            <person name="Perry T."/>
            <person name="Stroehlein A.J."/>
            <person name="Ansell B.R."/>
            <person name="Breugelmans B."/>
            <person name="Hofmann A."/>
            <person name="Qu J."/>
            <person name="Dugan S."/>
            <person name="Lee S.L."/>
            <person name="Chao H."/>
            <person name="Dinh H."/>
            <person name="Han Y."/>
            <person name="Doddapaneni H.V."/>
            <person name="Worley K.C."/>
            <person name="Muzny D.M."/>
            <person name="Ioannidis P."/>
            <person name="Waterhouse R.M."/>
            <person name="Zdobnov E.M."/>
            <person name="James P.J."/>
            <person name="Bagnall N.H."/>
            <person name="Kotze A.C."/>
            <person name="Gibbs R.A."/>
            <person name="Richards S."/>
            <person name="Batterham P."/>
            <person name="Gasser R.B."/>
        </authorList>
    </citation>
    <scope>NUCLEOTIDE SEQUENCE [LARGE SCALE GENOMIC DNA]</scope>
    <source>
        <strain evidence="5 6">LS</strain>
        <tissue evidence="5">Full body</tissue>
    </source>
</reference>
<dbReference type="PANTHER" id="PTHR10655">
    <property type="entry name" value="LYSOPHOSPHOLIPASE-RELATED"/>
    <property type="match status" value="1"/>
</dbReference>
<dbReference type="InterPro" id="IPR029058">
    <property type="entry name" value="AB_hydrolase_fold"/>
</dbReference>
<keyword evidence="6" id="KW-1185">Reference proteome</keyword>
<proteinExistence type="inferred from homology"/>
<dbReference type="EMBL" id="JRES01000032">
    <property type="protein sequence ID" value="KNC34769.1"/>
    <property type="molecule type" value="Genomic_DNA"/>
</dbReference>